<dbReference type="GeneID" id="25560268"/>
<evidence type="ECO:0000313" key="1">
    <source>
        <dbReference type="EMBL" id="KNC48683.1"/>
    </source>
</evidence>
<evidence type="ECO:0000313" key="2">
    <source>
        <dbReference type="Proteomes" id="UP000054408"/>
    </source>
</evidence>
<dbReference type="Proteomes" id="UP000054408">
    <property type="component" value="Unassembled WGS sequence"/>
</dbReference>
<dbReference type="AlphaFoldDB" id="A0A0L0DBK9"/>
<protein>
    <submittedName>
        <fullName evidence="1">Uncharacterized protein</fullName>
    </submittedName>
</protein>
<gene>
    <name evidence="1" type="ORF">AMSG_00460</name>
</gene>
<keyword evidence="2" id="KW-1185">Reference proteome</keyword>
<name>A0A0L0DBK9_THETB</name>
<sequence>MFALRLCTRQPRPAAAALSTTARAAVEIFETPAGSGRGAGGQVDAVALAALPDVPAMVDALQDALDYEPGFHRWRRGGASKFLPRLVDPAAPAAAMAAAAASADDVAVIFSTALPLLNLAAAAEYGSVAAVPAPLLDSAATARLVALAVDDAAPGVIADALAARPTTRLFPAADDYKALLTAAADAAPDTLSRIYPFMALDHPQALDNDTATAVVAAAAAAPTWADDAASIAASLPDADADADADAAPAAPASVSLPKSLATAVQVAADAAALGLDTAPALARDILDAVAHAPELDARVGDALTAQIEAVLDL</sequence>
<dbReference type="EMBL" id="GL349434">
    <property type="protein sequence ID" value="KNC48683.1"/>
    <property type="molecule type" value="Genomic_DNA"/>
</dbReference>
<dbReference type="RefSeq" id="XP_013762739.1">
    <property type="nucleotide sequence ID" value="XM_013907285.1"/>
</dbReference>
<proteinExistence type="predicted"/>
<accession>A0A0L0DBK9</accession>
<organism evidence="1 2">
    <name type="scientific">Thecamonas trahens ATCC 50062</name>
    <dbReference type="NCBI Taxonomy" id="461836"/>
    <lineage>
        <taxon>Eukaryota</taxon>
        <taxon>Apusozoa</taxon>
        <taxon>Apusomonadida</taxon>
        <taxon>Apusomonadidae</taxon>
        <taxon>Thecamonas</taxon>
    </lineage>
</organism>
<reference evidence="1 2" key="1">
    <citation type="submission" date="2010-05" db="EMBL/GenBank/DDBJ databases">
        <title>The Genome Sequence of Thecamonas trahens ATCC 50062.</title>
        <authorList>
            <consortium name="The Broad Institute Genome Sequencing Platform"/>
            <person name="Russ C."/>
            <person name="Cuomo C."/>
            <person name="Shea T."/>
            <person name="Young S.K."/>
            <person name="Zeng Q."/>
            <person name="Koehrsen M."/>
            <person name="Haas B."/>
            <person name="Borodovsky M."/>
            <person name="Guigo R."/>
            <person name="Alvarado L."/>
            <person name="Berlin A."/>
            <person name="Bochicchio J."/>
            <person name="Borenstein D."/>
            <person name="Chapman S."/>
            <person name="Chen Z."/>
            <person name="Freedman E."/>
            <person name="Gellesch M."/>
            <person name="Goldberg J."/>
            <person name="Griggs A."/>
            <person name="Gujja S."/>
            <person name="Heilman E."/>
            <person name="Heiman D."/>
            <person name="Hepburn T."/>
            <person name="Howarth C."/>
            <person name="Jen D."/>
            <person name="Larson L."/>
            <person name="Mehta T."/>
            <person name="Park D."/>
            <person name="Pearson M."/>
            <person name="Roberts A."/>
            <person name="Saif S."/>
            <person name="Shenoy N."/>
            <person name="Sisk P."/>
            <person name="Stolte C."/>
            <person name="Sykes S."/>
            <person name="Thomson T."/>
            <person name="Walk T."/>
            <person name="White J."/>
            <person name="Yandava C."/>
            <person name="Burger G."/>
            <person name="Gray M.W."/>
            <person name="Holland P.W.H."/>
            <person name="King N."/>
            <person name="Lang F.B.F."/>
            <person name="Roger A.J."/>
            <person name="Ruiz-Trillo I."/>
            <person name="Lander E."/>
            <person name="Nusbaum C."/>
        </authorList>
    </citation>
    <scope>NUCLEOTIDE SEQUENCE [LARGE SCALE GENOMIC DNA]</scope>
    <source>
        <strain evidence="1 2">ATCC 50062</strain>
    </source>
</reference>